<keyword evidence="3" id="KW-0805">Transcription regulation</keyword>
<evidence type="ECO:0000256" key="3">
    <source>
        <dbReference type="RuleBase" id="RU366061"/>
    </source>
</evidence>
<evidence type="ECO:0000313" key="6">
    <source>
        <dbReference type="EMBL" id="CAD9256449.1"/>
    </source>
</evidence>
<keyword evidence="1 3" id="KW-0479">Metal-binding</keyword>
<dbReference type="SUPFAM" id="SSF51197">
    <property type="entry name" value="Clavaminate synthase-like"/>
    <property type="match status" value="1"/>
</dbReference>
<sequence>MRLRLRVVLAAAAAAVAAAAAGNSTMLDLFVWPNMAGSEFLRTYFEEVPVLVRQREGSPLAGVFSLNALDAVIEAGLNASHPAKYRLEVGKTLRLVKRLERDGAYFSAQPQGAAVPEAPDLAWVHSAFNAGFSVVLNALQLRDATVQRAALGLEAALGVRVNVNLYLTPPGAQAFEAHQDWMDGFIVQLTGRKAWRVYDRLVDRPRADLRYKPRQSQLGAAEEVHPLP</sequence>
<evidence type="ECO:0000259" key="5">
    <source>
        <dbReference type="Pfam" id="PF08007"/>
    </source>
</evidence>
<evidence type="ECO:0000256" key="4">
    <source>
        <dbReference type="SAM" id="SignalP"/>
    </source>
</evidence>
<dbReference type="PANTHER" id="PTHR13096">
    <property type="entry name" value="MINA53 MYC INDUCED NUCLEAR ANTIGEN"/>
    <property type="match status" value="1"/>
</dbReference>
<dbReference type="EC" id="1.14.11.-" evidence="3"/>
<name>A0A7S1U4K8_9STRA</name>
<comment type="cofactor">
    <cofactor evidence="3">
        <name>Fe(2+)</name>
        <dbReference type="ChEBI" id="CHEBI:29033"/>
    </cofactor>
    <text evidence="3">Binds 1 Fe(2+) ion per subunit.</text>
</comment>
<feature type="signal peptide" evidence="4">
    <location>
        <begin position="1"/>
        <end position="21"/>
    </location>
</feature>
<comment type="function">
    <text evidence="3">Oxygenase that can act as both a histone lysine demethylase and a ribosomal histidine hydroxylase.</text>
</comment>
<dbReference type="GO" id="GO:0005730">
    <property type="term" value="C:nucleolus"/>
    <property type="evidence" value="ECO:0007669"/>
    <property type="project" value="TreeGrafter"/>
</dbReference>
<keyword evidence="4" id="KW-0732">Signal</keyword>
<proteinExistence type="inferred from homology"/>
<keyword evidence="3" id="KW-0804">Transcription</keyword>
<comment type="subcellular location">
    <subcellularLocation>
        <location evidence="3">Nucleus</location>
    </subcellularLocation>
</comment>
<keyword evidence="3" id="KW-0223">Dioxygenase</keyword>
<evidence type="ECO:0000256" key="2">
    <source>
        <dbReference type="ARBA" id="ARBA00023004"/>
    </source>
</evidence>
<dbReference type="GO" id="GO:0032453">
    <property type="term" value="F:histone H3K4 demethylase activity"/>
    <property type="evidence" value="ECO:0007669"/>
    <property type="project" value="TreeGrafter"/>
</dbReference>
<dbReference type="Pfam" id="PF08007">
    <property type="entry name" value="JmjC_2"/>
    <property type="match status" value="1"/>
</dbReference>
<dbReference type="PANTHER" id="PTHR13096:SF9">
    <property type="entry name" value="BIFUNCTIONAL LYSINE-SPECIFIC DEMETHYLASE AND HISTIDYL-HYDROXYLASE"/>
    <property type="match status" value="1"/>
</dbReference>
<dbReference type="GO" id="GO:0051864">
    <property type="term" value="F:histone H3K36 demethylase activity"/>
    <property type="evidence" value="ECO:0007669"/>
    <property type="project" value="TreeGrafter"/>
</dbReference>
<feature type="domain" description="JmjC" evidence="5">
    <location>
        <begin position="159"/>
        <end position="211"/>
    </location>
</feature>
<comment type="similarity">
    <text evidence="3">Belongs to the ROX family.</text>
</comment>
<keyword evidence="2 3" id="KW-0408">Iron</keyword>
<protein>
    <recommendedName>
        <fullName evidence="3">Bifunctional lysine-specific demethylase and histidyl-hydroxylase</fullName>
        <ecNumber evidence="3">1.14.11.-</ecNumber>
    </recommendedName>
</protein>
<dbReference type="InterPro" id="IPR039994">
    <property type="entry name" value="NO66-like"/>
</dbReference>
<feature type="chain" id="PRO_5031561041" description="Bifunctional lysine-specific demethylase and histidyl-hydroxylase" evidence="4">
    <location>
        <begin position="22"/>
        <end position="228"/>
    </location>
</feature>
<dbReference type="GO" id="GO:0005506">
    <property type="term" value="F:iron ion binding"/>
    <property type="evidence" value="ECO:0007669"/>
    <property type="project" value="UniProtKB-UniRule"/>
</dbReference>
<accession>A0A7S1U4K8</accession>
<dbReference type="EMBL" id="HBGJ01023115">
    <property type="protein sequence ID" value="CAD9256449.1"/>
    <property type="molecule type" value="Transcribed_RNA"/>
</dbReference>
<gene>
    <name evidence="6" type="ORF">PPAR1163_LOCUS14820</name>
</gene>
<reference evidence="6" key="1">
    <citation type="submission" date="2021-01" db="EMBL/GenBank/DDBJ databases">
        <authorList>
            <person name="Corre E."/>
            <person name="Pelletier E."/>
            <person name="Niang G."/>
            <person name="Scheremetjew M."/>
            <person name="Finn R."/>
            <person name="Kale V."/>
            <person name="Holt S."/>
            <person name="Cochrane G."/>
            <person name="Meng A."/>
            <person name="Brown T."/>
            <person name="Cohen L."/>
        </authorList>
    </citation>
    <scope>NUCLEOTIDE SEQUENCE</scope>
    <source>
        <strain evidence="6">CCMP2877</strain>
    </source>
</reference>
<dbReference type="InterPro" id="IPR003347">
    <property type="entry name" value="JmjC_dom"/>
</dbReference>
<dbReference type="Gene3D" id="2.60.120.650">
    <property type="entry name" value="Cupin"/>
    <property type="match status" value="1"/>
</dbReference>
<evidence type="ECO:0000256" key="1">
    <source>
        <dbReference type="ARBA" id="ARBA00022723"/>
    </source>
</evidence>
<keyword evidence="3" id="KW-0560">Oxidoreductase</keyword>
<dbReference type="AlphaFoldDB" id="A0A7S1U4K8"/>
<organism evidence="6">
    <name type="scientific">Phaeomonas parva</name>
    <dbReference type="NCBI Taxonomy" id="124430"/>
    <lineage>
        <taxon>Eukaryota</taxon>
        <taxon>Sar</taxon>
        <taxon>Stramenopiles</taxon>
        <taxon>Ochrophyta</taxon>
        <taxon>Pinguiophyceae</taxon>
        <taxon>Pinguiochrysidales</taxon>
        <taxon>Pinguiochrysidaceae</taxon>
        <taxon>Phaeomonas</taxon>
    </lineage>
</organism>
<keyword evidence="3" id="KW-0539">Nucleus</keyword>